<organism evidence="9 10">
    <name type="scientific">Aliiruegeria lutimaris</name>
    <dbReference type="NCBI Taxonomy" id="571298"/>
    <lineage>
        <taxon>Bacteria</taxon>
        <taxon>Pseudomonadati</taxon>
        <taxon>Pseudomonadota</taxon>
        <taxon>Alphaproteobacteria</taxon>
        <taxon>Rhodobacterales</taxon>
        <taxon>Roseobacteraceae</taxon>
        <taxon>Aliiruegeria</taxon>
    </lineage>
</organism>
<keyword evidence="4" id="KW-0547">Nucleotide-binding</keyword>
<evidence type="ECO:0000256" key="7">
    <source>
        <dbReference type="ARBA" id="ARBA00023136"/>
    </source>
</evidence>
<evidence type="ECO:0000256" key="6">
    <source>
        <dbReference type="ARBA" id="ARBA00022967"/>
    </source>
</evidence>
<protein>
    <submittedName>
        <fullName evidence="9">Thiamine transport system ATP-binding protein</fullName>
    </submittedName>
</protein>
<dbReference type="InterPro" id="IPR003439">
    <property type="entry name" value="ABC_transporter-like_ATP-bd"/>
</dbReference>
<dbReference type="Pfam" id="PF00005">
    <property type="entry name" value="ABC_tran"/>
    <property type="match status" value="1"/>
</dbReference>
<keyword evidence="10" id="KW-1185">Reference proteome</keyword>
<gene>
    <name evidence="9" type="ORF">SAMN04488026_107217</name>
</gene>
<evidence type="ECO:0000259" key="8">
    <source>
        <dbReference type="PROSITE" id="PS50893"/>
    </source>
</evidence>
<feature type="domain" description="ABC transporter" evidence="8">
    <location>
        <begin position="2"/>
        <end position="228"/>
    </location>
</feature>
<proteinExistence type="predicted"/>
<evidence type="ECO:0000313" key="9">
    <source>
        <dbReference type="EMBL" id="SDL20086.1"/>
    </source>
</evidence>
<dbReference type="AlphaFoldDB" id="A0A1G9I4T9"/>
<dbReference type="InterPro" id="IPR027417">
    <property type="entry name" value="P-loop_NTPase"/>
</dbReference>
<dbReference type="OrthoDB" id="9802264at2"/>
<dbReference type="InterPro" id="IPR050093">
    <property type="entry name" value="ABC_SmlMolc_Importer"/>
</dbReference>
<keyword evidence="3" id="KW-0997">Cell inner membrane</keyword>
<evidence type="ECO:0000256" key="1">
    <source>
        <dbReference type="ARBA" id="ARBA00022448"/>
    </source>
</evidence>
<dbReference type="PROSITE" id="PS50893">
    <property type="entry name" value="ABC_TRANSPORTER_2"/>
    <property type="match status" value="1"/>
</dbReference>
<dbReference type="PANTHER" id="PTHR42781">
    <property type="entry name" value="SPERMIDINE/PUTRESCINE IMPORT ATP-BINDING PROTEIN POTA"/>
    <property type="match status" value="1"/>
</dbReference>
<keyword evidence="7" id="KW-0472">Membrane</keyword>
<reference evidence="9 10" key="1">
    <citation type="submission" date="2016-10" db="EMBL/GenBank/DDBJ databases">
        <authorList>
            <person name="de Groot N.N."/>
        </authorList>
    </citation>
    <scope>NUCLEOTIDE SEQUENCE [LARGE SCALE GENOMIC DNA]</scope>
    <source>
        <strain evidence="9 10">DSM 25294</strain>
    </source>
</reference>
<evidence type="ECO:0000256" key="4">
    <source>
        <dbReference type="ARBA" id="ARBA00022741"/>
    </source>
</evidence>
<sequence>MLQLDHLTFRQGSFDLAADVTMSAPITALVGPSGAGKSTLLNVIAGFIPPASGRVLWRGQDITVLPPATRPVAMLFQDNNLFAHLDIGRNLALALTRKRPNEAERARIAEALARVGLQGVEGRKPAELSGGQQSRVALARVLLQARPLMLLDEPFAALGPALKHDMLDLVAEVASEKNLQVIMVSHDPQDAARIASEAAVVAEGRVDLPTPTQALLRDPPPALARYLGNG</sequence>
<dbReference type="PANTHER" id="PTHR42781:SF1">
    <property type="entry name" value="THIAMINE IMPORT ATP-BINDING PROTEIN THIQ"/>
    <property type="match status" value="1"/>
</dbReference>
<keyword evidence="5 9" id="KW-0067">ATP-binding</keyword>
<dbReference type="GO" id="GO:0005524">
    <property type="term" value="F:ATP binding"/>
    <property type="evidence" value="ECO:0007669"/>
    <property type="project" value="UniProtKB-KW"/>
</dbReference>
<dbReference type="STRING" id="571298.SAMN04488026_107217"/>
<evidence type="ECO:0000256" key="3">
    <source>
        <dbReference type="ARBA" id="ARBA00022519"/>
    </source>
</evidence>
<keyword evidence="1" id="KW-0813">Transport</keyword>
<keyword evidence="2" id="KW-1003">Cell membrane</keyword>
<dbReference type="EMBL" id="FNEK01000072">
    <property type="protein sequence ID" value="SDL20086.1"/>
    <property type="molecule type" value="Genomic_DNA"/>
</dbReference>
<keyword evidence="6" id="KW-1278">Translocase</keyword>
<dbReference type="InterPro" id="IPR003593">
    <property type="entry name" value="AAA+_ATPase"/>
</dbReference>
<dbReference type="Gene3D" id="3.40.50.300">
    <property type="entry name" value="P-loop containing nucleotide triphosphate hydrolases"/>
    <property type="match status" value="1"/>
</dbReference>
<evidence type="ECO:0000256" key="5">
    <source>
        <dbReference type="ARBA" id="ARBA00022840"/>
    </source>
</evidence>
<dbReference type="SUPFAM" id="SSF52540">
    <property type="entry name" value="P-loop containing nucleoside triphosphate hydrolases"/>
    <property type="match status" value="1"/>
</dbReference>
<dbReference type="GO" id="GO:0016887">
    <property type="term" value="F:ATP hydrolysis activity"/>
    <property type="evidence" value="ECO:0007669"/>
    <property type="project" value="InterPro"/>
</dbReference>
<dbReference type="PROSITE" id="PS00211">
    <property type="entry name" value="ABC_TRANSPORTER_1"/>
    <property type="match status" value="1"/>
</dbReference>
<dbReference type="Proteomes" id="UP000199382">
    <property type="component" value="Unassembled WGS sequence"/>
</dbReference>
<evidence type="ECO:0000313" key="10">
    <source>
        <dbReference type="Proteomes" id="UP000199382"/>
    </source>
</evidence>
<accession>A0A1G9I4T9</accession>
<dbReference type="SMART" id="SM00382">
    <property type="entry name" value="AAA"/>
    <property type="match status" value="1"/>
</dbReference>
<name>A0A1G9I4T9_9RHOB</name>
<dbReference type="RefSeq" id="WP_093162882.1">
    <property type="nucleotide sequence ID" value="NZ_FNEK01000072.1"/>
</dbReference>
<evidence type="ECO:0000256" key="2">
    <source>
        <dbReference type="ARBA" id="ARBA00022475"/>
    </source>
</evidence>
<dbReference type="InterPro" id="IPR017871">
    <property type="entry name" value="ABC_transporter-like_CS"/>
</dbReference>